<organism evidence="8 9">
    <name type="scientific">Candidatus Nitronauta litoralis</name>
    <dbReference type="NCBI Taxonomy" id="2705533"/>
    <lineage>
        <taxon>Bacteria</taxon>
        <taxon>Pseudomonadati</taxon>
        <taxon>Nitrospinota/Tectimicrobiota group</taxon>
        <taxon>Nitrospinota</taxon>
        <taxon>Nitrospinia</taxon>
        <taxon>Nitrospinales</taxon>
        <taxon>Nitrospinaceae</taxon>
        <taxon>Candidatus Nitronauta</taxon>
    </lineage>
</organism>
<dbReference type="GO" id="GO:0000166">
    <property type="term" value="F:nucleotide binding"/>
    <property type="evidence" value="ECO:0007669"/>
    <property type="project" value="UniProtKB-KW"/>
</dbReference>
<feature type="domain" description="CobW C-terminal" evidence="7">
    <location>
        <begin position="357"/>
        <end position="450"/>
    </location>
</feature>
<name>A0A7T0G148_9BACT</name>
<dbReference type="PANTHER" id="PTHR13748">
    <property type="entry name" value="COBW-RELATED"/>
    <property type="match status" value="1"/>
</dbReference>
<keyword evidence="2" id="KW-0378">Hydrolase</keyword>
<comment type="catalytic activity">
    <reaction evidence="6">
        <text>GTP + H2O = GDP + phosphate + H(+)</text>
        <dbReference type="Rhea" id="RHEA:19669"/>
        <dbReference type="ChEBI" id="CHEBI:15377"/>
        <dbReference type="ChEBI" id="CHEBI:15378"/>
        <dbReference type="ChEBI" id="CHEBI:37565"/>
        <dbReference type="ChEBI" id="CHEBI:43474"/>
        <dbReference type="ChEBI" id="CHEBI:58189"/>
    </reaction>
    <physiologicalReaction direction="left-to-right" evidence="6">
        <dbReference type="Rhea" id="RHEA:19670"/>
    </physiologicalReaction>
</comment>
<proteinExistence type="inferred from homology"/>
<keyword evidence="1" id="KW-0547">Nucleotide-binding</keyword>
<dbReference type="InterPro" id="IPR051316">
    <property type="entry name" value="Zinc-reg_GTPase_activator"/>
</dbReference>
<dbReference type="PANTHER" id="PTHR13748:SF62">
    <property type="entry name" value="COBW DOMAIN-CONTAINING PROTEIN"/>
    <property type="match status" value="1"/>
</dbReference>
<evidence type="ECO:0000259" key="7">
    <source>
        <dbReference type="SMART" id="SM00833"/>
    </source>
</evidence>
<dbReference type="SUPFAM" id="SSF90002">
    <property type="entry name" value="Hypothetical protein YjiA, C-terminal domain"/>
    <property type="match status" value="1"/>
</dbReference>
<dbReference type="GO" id="GO:0005737">
    <property type="term" value="C:cytoplasm"/>
    <property type="evidence" value="ECO:0007669"/>
    <property type="project" value="TreeGrafter"/>
</dbReference>
<keyword evidence="3" id="KW-0143">Chaperone</keyword>
<dbReference type="CDD" id="cd03112">
    <property type="entry name" value="CobW-like"/>
    <property type="match status" value="1"/>
</dbReference>
<evidence type="ECO:0000256" key="4">
    <source>
        <dbReference type="ARBA" id="ARBA00034320"/>
    </source>
</evidence>
<reference evidence="8 9" key="1">
    <citation type="submission" date="2020-02" db="EMBL/GenBank/DDBJ databases">
        <title>Genomic and physiological characterization of two novel Nitrospinaceae genera.</title>
        <authorList>
            <person name="Mueller A.J."/>
            <person name="Jung M.-Y."/>
            <person name="Strachan C.R."/>
            <person name="Herbold C.W."/>
            <person name="Kirkegaard R.H."/>
            <person name="Daims H."/>
        </authorList>
    </citation>
    <scope>NUCLEOTIDE SEQUENCE [LARGE SCALE GENOMIC DNA]</scope>
    <source>
        <strain evidence="8">EB</strain>
    </source>
</reference>
<protein>
    <submittedName>
        <fullName evidence="8">GTP-binding protein</fullName>
    </submittedName>
</protein>
<dbReference type="AlphaFoldDB" id="A0A7T0G148"/>
<evidence type="ECO:0000256" key="5">
    <source>
        <dbReference type="ARBA" id="ARBA00045658"/>
    </source>
</evidence>
<dbReference type="InterPro" id="IPR011629">
    <property type="entry name" value="CobW-like_C"/>
</dbReference>
<comment type="function">
    <text evidence="5">Zinc chaperone that directly transfers zinc cofactor to target proteins, thereby activating them. Zinc is transferred from the CXCC motif in the GTPase domain to the zinc binding site in target proteins in a process requiring GTP hydrolysis.</text>
</comment>
<comment type="similarity">
    <text evidence="4">Belongs to the SIMIBI class G3E GTPase family. ZNG1 subfamily.</text>
</comment>
<dbReference type="KEGG" id="nli:G3M70_11750"/>
<dbReference type="Pfam" id="PF07683">
    <property type="entry name" value="CobW_C"/>
    <property type="match status" value="1"/>
</dbReference>
<dbReference type="Gene3D" id="3.40.50.300">
    <property type="entry name" value="P-loop containing nucleotide triphosphate hydrolases"/>
    <property type="match status" value="1"/>
</dbReference>
<evidence type="ECO:0000256" key="3">
    <source>
        <dbReference type="ARBA" id="ARBA00023186"/>
    </source>
</evidence>
<dbReference type="SMART" id="SM00833">
    <property type="entry name" value="CobW_C"/>
    <property type="match status" value="1"/>
</dbReference>
<gene>
    <name evidence="8" type="ORF">G3M70_11750</name>
</gene>
<dbReference type="InterPro" id="IPR003495">
    <property type="entry name" value="CobW/HypB/UreG_nucleotide-bd"/>
</dbReference>
<evidence type="ECO:0000256" key="1">
    <source>
        <dbReference type="ARBA" id="ARBA00022741"/>
    </source>
</evidence>
<dbReference type="Gene3D" id="3.30.1220.10">
    <property type="entry name" value="CobW-like, C-terminal domain"/>
    <property type="match status" value="1"/>
</dbReference>
<dbReference type="Pfam" id="PF02492">
    <property type="entry name" value="cobW"/>
    <property type="match status" value="1"/>
</dbReference>
<evidence type="ECO:0000256" key="2">
    <source>
        <dbReference type="ARBA" id="ARBA00022801"/>
    </source>
</evidence>
<evidence type="ECO:0000256" key="6">
    <source>
        <dbReference type="ARBA" id="ARBA00049117"/>
    </source>
</evidence>
<dbReference type="InterPro" id="IPR027417">
    <property type="entry name" value="P-loop_NTPase"/>
</dbReference>
<dbReference type="InterPro" id="IPR036627">
    <property type="entry name" value="CobW-likC_sf"/>
</dbReference>
<dbReference type="EMBL" id="CP048685">
    <property type="protein sequence ID" value="QPJ62506.1"/>
    <property type="molecule type" value="Genomic_DNA"/>
</dbReference>
<dbReference type="Proteomes" id="UP000594688">
    <property type="component" value="Chromosome"/>
</dbReference>
<accession>A0A7T0G148</accession>
<evidence type="ECO:0000313" key="8">
    <source>
        <dbReference type="EMBL" id="QPJ62506.1"/>
    </source>
</evidence>
<dbReference type="GO" id="GO:0016787">
    <property type="term" value="F:hydrolase activity"/>
    <property type="evidence" value="ECO:0007669"/>
    <property type="project" value="UniProtKB-KW"/>
</dbReference>
<dbReference type="SUPFAM" id="SSF52540">
    <property type="entry name" value="P-loop containing nucleoside triphosphate hydrolases"/>
    <property type="match status" value="1"/>
</dbReference>
<evidence type="ECO:0000313" key="9">
    <source>
        <dbReference type="Proteomes" id="UP000594688"/>
    </source>
</evidence>
<sequence length="451" mass="50960">MSIEQPIETVPVTVLTGFLGAGKTTLLNYILTENHGKRIAVIENEFGELGIDNDLVINAEEEIFEMNNGCICCTVRGDLIRILGNLMKRRDKFDYILLETTGLANPGPVAQTFFMDDEIGAKLSLDGIVTVVDAKHINDRIEDSSETREQIAFADVMLINKTDLVAPEELIALETRLRKMNGAAKIFQTKNTKIDLENILNISAFDLQRSLETNPKFLEPEYPFEWCGIFELDAGHYQFTLQEGPDPGMKVCLGQASQANQDEIKQSIEPTVLTFSEEKETLHSEDSLKPNGKLFYLDLQSDQSQFFIHIPIKGSYILFSEHMPEEFNAKLKNENGETIQPEVSQIFNPDHEHDDEVSSVGISLAGDLDQEKLNQWLGIILQTKAVDIYRMKGVLSIKDQPNRFVFQGVHMLFDITSEKPWGDKKRESNLIFIGRNLDRSFFEDGVRSCLS</sequence>